<dbReference type="InterPro" id="IPR018976">
    <property type="entry name" value="Imelysin-like"/>
</dbReference>
<evidence type="ECO:0000256" key="1">
    <source>
        <dbReference type="ARBA" id="ARBA00004196"/>
    </source>
</evidence>
<evidence type="ECO:0000256" key="2">
    <source>
        <dbReference type="ARBA" id="ARBA00022729"/>
    </source>
</evidence>
<organism evidence="4">
    <name type="scientific">marine sediment metagenome</name>
    <dbReference type="NCBI Taxonomy" id="412755"/>
    <lineage>
        <taxon>unclassified sequences</taxon>
        <taxon>metagenomes</taxon>
        <taxon>ecological metagenomes</taxon>
    </lineage>
</organism>
<keyword evidence="2" id="KW-0732">Signal</keyword>
<comment type="subcellular location">
    <subcellularLocation>
        <location evidence="1">Cell envelope</location>
    </subcellularLocation>
</comment>
<dbReference type="InterPro" id="IPR038352">
    <property type="entry name" value="Imelysin_sf"/>
</dbReference>
<proteinExistence type="predicted"/>
<dbReference type="CDD" id="cd14659">
    <property type="entry name" value="Imelysin-like_IPPA"/>
    <property type="match status" value="1"/>
</dbReference>
<dbReference type="InterPro" id="IPR034984">
    <property type="entry name" value="Imelysin-like_IPPA"/>
</dbReference>
<name>A0A0F9QVG9_9ZZZZ</name>
<sequence length="338" mass="36505">MKKLILAAAIALAPLASWAETKADTVRDVITQHILPRYSTLAETSDELAARAQADCSAASEALRRAYNSAFDAWIAVSHLRFGPSELNNRAFALAYWPDSRGATPKTLAALIADADPAANTPDTFAEISIAGRGFYALEFLLYDDQLSTMGSADYRCALVKAVTADIAAQSRAILDDWQQGYADTLLSPTDTSPYRSTEEVAQELFKALNVGLEFTADIRIGRPMGTFDRPRPTRAETWRSGRSLRNVVLSLNSLEDLALRLSQSDPALADKFKRAFANAAEIAAQLDDPVFAGAAEPQSRLHIEVLQQAVTKIRTIANTDLGPLLGVASGFNALDGD</sequence>
<reference evidence="4" key="1">
    <citation type="journal article" date="2015" name="Nature">
        <title>Complex archaea that bridge the gap between prokaryotes and eukaryotes.</title>
        <authorList>
            <person name="Spang A."/>
            <person name="Saw J.H."/>
            <person name="Jorgensen S.L."/>
            <person name="Zaremba-Niedzwiedzka K."/>
            <person name="Martijn J."/>
            <person name="Lind A.E."/>
            <person name="van Eijk R."/>
            <person name="Schleper C."/>
            <person name="Guy L."/>
            <person name="Ettema T.J."/>
        </authorList>
    </citation>
    <scope>NUCLEOTIDE SEQUENCE</scope>
</reference>
<comment type="caution">
    <text evidence="4">The sequence shown here is derived from an EMBL/GenBank/DDBJ whole genome shotgun (WGS) entry which is preliminary data.</text>
</comment>
<evidence type="ECO:0000259" key="3">
    <source>
        <dbReference type="Pfam" id="PF09375"/>
    </source>
</evidence>
<dbReference type="Pfam" id="PF09375">
    <property type="entry name" value="Peptidase_M75"/>
    <property type="match status" value="1"/>
</dbReference>
<protein>
    <recommendedName>
        <fullName evidence="3">Imelysin-like domain-containing protein</fullName>
    </recommendedName>
</protein>
<dbReference type="Gene3D" id="1.20.1420.20">
    <property type="entry name" value="M75 peptidase, HXXE motif"/>
    <property type="match status" value="1"/>
</dbReference>
<gene>
    <name evidence="4" type="ORF">LCGC14_0654570</name>
</gene>
<feature type="domain" description="Imelysin-like" evidence="3">
    <location>
        <begin position="34"/>
        <end position="314"/>
    </location>
</feature>
<dbReference type="AlphaFoldDB" id="A0A0F9QVG9"/>
<evidence type="ECO:0000313" key="4">
    <source>
        <dbReference type="EMBL" id="KKN48275.1"/>
    </source>
</evidence>
<dbReference type="GO" id="GO:0030313">
    <property type="term" value="C:cell envelope"/>
    <property type="evidence" value="ECO:0007669"/>
    <property type="project" value="UniProtKB-SubCell"/>
</dbReference>
<dbReference type="EMBL" id="LAZR01001229">
    <property type="protein sequence ID" value="KKN48275.1"/>
    <property type="molecule type" value="Genomic_DNA"/>
</dbReference>
<accession>A0A0F9QVG9</accession>